<evidence type="ECO:0000256" key="1">
    <source>
        <dbReference type="ARBA" id="ARBA00022987"/>
    </source>
</evidence>
<sequence length="78" mass="7961">MPDPEPIIPRTSGDVALADLLDRALHKGLVLWGEATISVAGVDLVYLGLKVLLASTDTANRMRDAAAASAAGSHLPGG</sequence>
<gene>
    <name evidence="3" type="ORF">EDC64_114132</name>
</gene>
<protein>
    <submittedName>
        <fullName evidence="3">Gas vesicle protein GvpA/GvpJ/GvpM family</fullName>
    </submittedName>
</protein>
<dbReference type="GO" id="GO:0031411">
    <property type="term" value="C:gas vesicle"/>
    <property type="evidence" value="ECO:0007669"/>
    <property type="project" value="UniProtKB-SubCell"/>
</dbReference>
<keyword evidence="1" id="KW-0304">Gas vesicle</keyword>
<dbReference type="EMBL" id="SMAI01000014">
    <property type="protein sequence ID" value="TCT02271.1"/>
    <property type="molecule type" value="Genomic_DNA"/>
</dbReference>
<dbReference type="Proteomes" id="UP000294664">
    <property type="component" value="Unassembled WGS sequence"/>
</dbReference>
<evidence type="ECO:0000313" key="3">
    <source>
        <dbReference type="EMBL" id="TCT02271.1"/>
    </source>
</evidence>
<dbReference type="InterPro" id="IPR000638">
    <property type="entry name" value="Gas-vesicle_GvpA-like"/>
</dbReference>
<dbReference type="RefSeq" id="WP_245504789.1">
    <property type="nucleotide sequence ID" value="NZ_SMAI01000014.1"/>
</dbReference>
<evidence type="ECO:0000313" key="4">
    <source>
        <dbReference type="Proteomes" id="UP000294664"/>
    </source>
</evidence>
<keyword evidence="4" id="KW-1185">Reference proteome</keyword>
<name>A0A4R3LQ00_9HYPH</name>
<reference evidence="3 4" key="1">
    <citation type="submission" date="2019-03" db="EMBL/GenBank/DDBJ databases">
        <title>Genomic Encyclopedia of Type Strains, Phase IV (KMG-IV): sequencing the most valuable type-strain genomes for metagenomic binning, comparative biology and taxonomic classification.</title>
        <authorList>
            <person name="Goeker M."/>
        </authorList>
    </citation>
    <scope>NUCLEOTIDE SEQUENCE [LARGE SCALE GENOMIC DNA]</scope>
    <source>
        <strain evidence="3 4">DSM 9035</strain>
    </source>
</reference>
<comment type="caution">
    <text evidence="3">The sequence shown here is derived from an EMBL/GenBank/DDBJ whole genome shotgun (WGS) entry which is preliminary data.</text>
</comment>
<dbReference type="Pfam" id="PF00741">
    <property type="entry name" value="Gas_vesicle"/>
    <property type="match status" value="1"/>
</dbReference>
<dbReference type="GO" id="GO:0005198">
    <property type="term" value="F:structural molecule activity"/>
    <property type="evidence" value="ECO:0007669"/>
    <property type="project" value="InterPro"/>
</dbReference>
<dbReference type="GO" id="GO:0012506">
    <property type="term" value="C:vesicle membrane"/>
    <property type="evidence" value="ECO:0007669"/>
    <property type="project" value="InterPro"/>
</dbReference>
<dbReference type="AlphaFoldDB" id="A0A4R3LQ00"/>
<comment type="subcellular location">
    <subcellularLocation>
        <location evidence="2">Gas vesicle</location>
    </subcellularLocation>
</comment>
<accession>A0A4R3LQ00</accession>
<organism evidence="3 4">
    <name type="scientific">Aquabacter spiritensis</name>
    <dbReference type="NCBI Taxonomy" id="933073"/>
    <lineage>
        <taxon>Bacteria</taxon>
        <taxon>Pseudomonadati</taxon>
        <taxon>Pseudomonadota</taxon>
        <taxon>Alphaproteobacteria</taxon>
        <taxon>Hyphomicrobiales</taxon>
        <taxon>Xanthobacteraceae</taxon>
        <taxon>Aquabacter</taxon>
    </lineage>
</organism>
<proteinExistence type="predicted"/>
<evidence type="ECO:0000256" key="2">
    <source>
        <dbReference type="ARBA" id="ARBA00035108"/>
    </source>
</evidence>